<dbReference type="Pfam" id="PF01210">
    <property type="entry name" value="NAD_Gly3P_dh_N"/>
    <property type="match status" value="1"/>
</dbReference>
<evidence type="ECO:0000256" key="1">
    <source>
        <dbReference type="ARBA" id="ARBA00011009"/>
    </source>
</evidence>
<evidence type="ECO:0000256" key="15">
    <source>
        <dbReference type="PIRSR" id="PIRSR000114-2"/>
    </source>
</evidence>
<feature type="binding site" evidence="13">
    <location>
        <position position="253"/>
    </location>
    <ligand>
        <name>sn-glycerol 3-phosphate</name>
        <dbReference type="ChEBI" id="CHEBI:57597"/>
    </ligand>
</feature>
<dbReference type="NCBIfam" id="NF000942">
    <property type="entry name" value="PRK00094.1-4"/>
    <property type="match status" value="1"/>
</dbReference>
<gene>
    <name evidence="13" type="primary">gpsA</name>
    <name evidence="20" type="ORF">IAA45_05830</name>
</gene>
<dbReference type="InterPro" id="IPR006168">
    <property type="entry name" value="G3P_DH_NAD-dep"/>
</dbReference>
<dbReference type="GO" id="GO:0008654">
    <property type="term" value="P:phospholipid biosynthetic process"/>
    <property type="evidence" value="ECO:0007669"/>
    <property type="project" value="UniProtKB-KW"/>
</dbReference>
<evidence type="ECO:0000256" key="11">
    <source>
        <dbReference type="ARBA" id="ARBA00069372"/>
    </source>
</evidence>
<keyword evidence="6 13" id="KW-0443">Lipid metabolism</keyword>
<feature type="binding site" evidence="13">
    <location>
        <position position="189"/>
    </location>
    <ligand>
        <name>sn-glycerol 3-phosphate</name>
        <dbReference type="ChEBI" id="CHEBI:57597"/>
    </ligand>
</feature>
<dbReference type="InterPro" id="IPR011128">
    <property type="entry name" value="G3P_DH_NAD-dep_N"/>
</dbReference>
<keyword evidence="8 13" id="KW-1208">Phospholipid metabolism</keyword>
<feature type="domain" description="Glycerol-3-phosphate dehydrogenase NAD-dependent N-terminal" evidence="18">
    <location>
        <begin position="4"/>
        <end position="158"/>
    </location>
</feature>
<feature type="binding site" evidence="13">
    <location>
        <position position="11"/>
    </location>
    <ligand>
        <name>NADPH</name>
        <dbReference type="ChEBI" id="CHEBI:57783"/>
    </ligand>
</feature>
<keyword evidence="2 13" id="KW-0444">Lipid biosynthesis</keyword>
<protein>
    <recommendedName>
        <fullName evidence="11 13">Glycerol-3-phosphate dehydrogenase [NAD(P)+]</fullName>
        <ecNumber evidence="10 13">1.1.1.94</ecNumber>
    </recommendedName>
    <alternativeName>
        <fullName evidence="13">NAD(P)(+)-dependent glycerol-3-phosphate dehydrogenase</fullName>
    </alternativeName>
    <alternativeName>
        <fullName evidence="12 13">NAD(P)H-dependent dihydroxyacetone-phosphate reductase</fullName>
    </alternativeName>
</protein>
<dbReference type="FunFam" id="3.40.50.720:FF:000019">
    <property type="entry name" value="Glycerol-3-phosphate dehydrogenase [NAD(P)+]"/>
    <property type="match status" value="1"/>
</dbReference>
<evidence type="ECO:0000256" key="2">
    <source>
        <dbReference type="ARBA" id="ARBA00022516"/>
    </source>
</evidence>
<evidence type="ECO:0000256" key="5">
    <source>
        <dbReference type="ARBA" id="ARBA00023027"/>
    </source>
</evidence>
<dbReference type="Gene3D" id="3.40.50.720">
    <property type="entry name" value="NAD(P)-binding Rossmann-like Domain"/>
    <property type="match status" value="1"/>
</dbReference>
<dbReference type="Gene3D" id="1.10.1040.10">
    <property type="entry name" value="N-(1-d-carboxylethyl)-l-norvaline Dehydrogenase, domain 2"/>
    <property type="match status" value="1"/>
</dbReference>
<evidence type="ECO:0000256" key="14">
    <source>
        <dbReference type="PIRSR" id="PIRSR000114-1"/>
    </source>
</evidence>
<dbReference type="Proteomes" id="UP000886817">
    <property type="component" value="Unassembled WGS sequence"/>
</dbReference>
<dbReference type="GO" id="GO:0005829">
    <property type="term" value="C:cytosol"/>
    <property type="evidence" value="ECO:0007669"/>
    <property type="project" value="TreeGrafter"/>
</dbReference>
<dbReference type="InterPro" id="IPR008927">
    <property type="entry name" value="6-PGluconate_DH-like_C_sf"/>
</dbReference>
<dbReference type="InterPro" id="IPR036291">
    <property type="entry name" value="NAD(P)-bd_dom_sf"/>
</dbReference>
<evidence type="ECO:0000313" key="21">
    <source>
        <dbReference type="Proteomes" id="UP000886817"/>
    </source>
</evidence>
<comment type="catalytic activity">
    <reaction evidence="13">
        <text>sn-glycerol 3-phosphate + NAD(+) = dihydroxyacetone phosphate + NADH + H(+)</text>
        <dbReference type="Rhea" id="RHEA:11092"/>
        <dbReference type="ChEBI" id="CHEBI:15378"/>
        <dbReference type="ChEBI" id="CHEBI:57540"/>
        <dbReference type="ChEBI" id="CHEBI:57597"/>
        <dbReference type="ChEBI" id="CHEBI:57642"/>
        <dbReference type="ChEBI" id="CHEBI:57945"/>
        <dbReference type="EC" id="1.1.1.94"/>
    </reaction>
</comment>
<feature type="binding site" evidence="13">
    <location>
        <position position="277"/>
    </location>
    <ligand>
        <name>NADPH</name>
        <dbReference type="ChEBI" id="CHEBI:57783"/>
    </ligand>
</feature>
<feature type="binding site" evidence="13">
    <location>
        <position position="242"/>
    </location>
    <ligand>
        <name>sn-glycerol 3-phosphate</name>
        <dbReference type="ChEBI" id="CHEBI:57597"/>
    </ligand>
</feature>
<dbReference type="EMBL" id="DXEX01000131">
    <property type="protein sequence ID" value="HIX59219.1"/>
    <property type="molecule type" value="Genomic_DNA"/>
</dbReference>
<feature type="binding site" evidence="13">
    <location>
        <position position="106"/>
    </location>
    <ligand>
        <name>sn-glycerol 3-phosphate</name>
        <dbReference type="ChEBI" id="CHEBI:57597"/>
    </ligand>
</feature>
<evidence type="ECO:0000259" key="19">
    <source>
        <dbReference type="Pfam" id="PF07479"/>
    </source>
</evidence>
<comment type="subcellular location">
    <subcellularLocation>
        <location evidence="13">Cytoplasm</location>
    </subcellularLocation>
</comment>
<feature type="binding site" evidence="13">
    <location>
        <position position="279"/>
    </location>
    <ligand>
        <name>NADPH</name>
        <dbReference type="ChEBI" id="CHEBI:57783"/>
    </ligand>
</feature>
<comment type="catalytic activity">
    <reaction evidence="9">
        <text>sn-glycerol 3-phosphate + NADP(+) = dihydroxyacetone phosphate + NADPH + H(+)</text>
        <dbReference type="Rhea" id="RHEA:11096"/>
        <dbReference type="ChEBI" id="CHEBI:15378"/>
        <dbReference type="ChEBI" id="CHEBI:57597"/>
        <dbReference type="ChEBI" id="CHEBI:57642"/>
        <dbReference type="ChEBI" id="CHEBI:57783"/>
        <dbReference type="ChEBI" id="CHEBI:58349"/>
        <dbReference type="EC" id="1.1.1.94"/>
    </reaction>
    <physiologicalReaction direction="right-to-left" evidence="9">
        <dbReference type="Rhea" id="RHEA:11098"/>
    </physiologicalReaction>
</comment>
<feature type="binding site" evidence="16">
    <location>
        <position position="253"/>
    </location>
    <ligand>
        <name>NAD(+)</name>
        <dbReference type="ChEBI" id="CHEBI:57540"/>
    </ligand>
</feature>
<keyword evidence="13" id="KW-0547">Nucleotide-binding</keyword>
<evidence type="ECO:0000256" key="6">
    <source>
        <dbReference type="ARBA" id="ARBA00023098"/>
    </source>
</evidence>
<evidence type="ECO:0000256" key="16">
    <source>
        <dbReference type="PIRSR" id="PIRSR000114-3"/>
    </source>
</evidence>
<keyword evidence="13" id="KW-0963">Cytoplasm</keyword>
<feature type="binding site" evidence="13">
    <location>
        <position position="12"/>
    </location>
    <ligand>
        <name>NADPH</name>
        <dbReference type="ChEBI" id="CHEBI:57783"/>
    </ligand>
</feature>
<dbReference type="FunFam" id="1.10.1040.10:FF:000001">
    <property type="entry name" value="Glycerol-3-phosphate dehydrogenase [NAD(P)+]"/>
    <property type="match status" value="1"/>
</dbReference>
<dbReference type="GO" id="GO:0046168">
    <property type="term" value="P:glycerol-3-phosphate catabolic process"/>
    <property type="evidence" value="ECO:0007669"/>
    <property type="project" value="InterPro"/>
</dbReference>
<name>A0A9D1WHE0_9FIRM</name>
<comment type="similarity">
    <text evidence="1 13 17">Belongs to the NAD-dependent glycerol-3-phosphate dehydrogenase family.</text>
</comment>
<organism evidence="20 21">
    <name type="scientific">Candidatus Blautia gallistercoris</name>
    <dbReference type="NCBI Taxonomy" id="2838490"/>
    <lineage>
        <taxon>Bacteria</taxon>
        <taxon>Bacillati</taxon>
        <taxon>Bacillota</taxon>
        <taxon>Clostridia</taxon>
        <taxon>Lachnospirales</taxon>
        <taxon>Lachnospiraceae</taxon>
        <taxon>Blautia</taxon>
    </lineage>
</organism>
<keyword evidence="7 13" id="KW-0594">Phospholipid biosynthesis</keyword>
<dbReference type="NCBIfam" id="NF000941">
    <property type="entry name" value="PRK00094.1-3"/>
    <property type="match status" value="1"/>
</dbReference>
<evidence type="ECO:0000256" key="10">
    <source>
        <dbReference type="ARBA" id="ARBA00066687"/>
    </source>
</evidence>
<evidence type="ECO:0000256" key="4">
    <source>
        <dbReference type="ARBA" id="ARBA00023002"/>
    </source>
</evidence>
<dbReference type="GO" id="GO:0047952">
    <property type="term" value="F:glycerol-3-phosphate dehydrogenase [NAD(P)+] activity"/>
    <property type="evidence" value="ECO:0007669"/>
    <property type="project" value="UniProtKB-UniRule"/>
</dbReference>
<dbReference type="AlphaFoldDB" id="A0A9D1WHE0"/>
<feature type="binding site" evidence="16">
    <location>
        <position position="83"/>
    </location>
    <ligand>
        <name>NAD(+)</name>
        <dbReference type="ChEBI" id="CHEBI:57540"/>
    </ligand>
</feature>
<dbReference type="PIRSF" id="PIRSF000114">
    <property type="entry name" value="Glycerol-3-P_dh"/>
    <property type="match status" value="1"/>
</dbReference>
<feature type="binding site" evidence="13">
    <location>
        <position position="138"/>
    </location>
    <ligand>
        <name>NADPH</name>
        <dbReference type="ChEBI" id="CHEBI:57783"/>
    </ligand>
</feature>
<dbReference type="NCBIfam" id="NF000940">
    <property type="entry name" value="PRK00094.1-2"/>
    <property type="match status" value="1"/>
</dbReference>
<feature type="binding site" evidence="13">
    <location>
        <position position="252"/>
    </location>
    <ligand>
        <name>sn-glycerol 3-phosphate</name>
        <dbReference type="ChEBI" id="CHEBI:57597"/>
    </ligand>
</feature>
<dbReference type="SUPFAM" id="SSF48179">
    <property type="entry name" value="6-phosphogluconate dehydrogenase C-terminal domain-like"/>
    <property type="match status" value="1"/>
</dbReference>
<evidence type="ECO:0000259" key="18">
    <source>
        <dbReference type="Pfam" id="PF01210"/>
    </source>
</evidence>
<proteinExistence type="inferred from homology"/>
<accession>A0A9D1WHE0</accession>
<dbReference type="PANTHER" id="PTHR11728:SF1">
    <property type="entry name" value="GLYCEROL-3-PHOSPHATE DEHYDROGENASE [NAD(+)] 2, CHLOROPLASTIC"/>
    <property type="match status" value="1"/>
</dbReference>
<feature type="binding site" evidence="13">
    <location>
        <position position="253"/>
    </location>
    <ligand>
        <name>NADPH</name>
        <dbReference type="ChEBI" id="CHEBI:57783"/>
    </ligand>
</feature>
<feature type="active site" description="Proton acceptor" evidence="13 14">
    <location>
        <position position="189"/>
    </location>
</feature>
<dbReference type="PANTHER" id="PTHR11728">
    <property type="entry name" value="GLYCEROL-3-PHOSPHATE DEHYDROGENASE"/>
    <property type="match status" value="1"/>
</dbReference>
<feature type="binding site" evidence="15">
    <location>
        <begin position="253"/>
        <end position="254"/>
    </location>
    <ligand>
        <name>substrate</name>
    </ligand>
</feature>
<dbReference type="Pfam" id="PF07479">
    <property type="entry name" value="NAD_Gly3P_dh_C"/>
    <property type="match status" value="1"/>
</dbReference>
<keyword evidence="4 13" id="KW-0560">Oxidoreductase</keyword>
<evidence type="ECO:0000313" key="20">
    <source>
        <dbReference type="EMBL" id="HIX59219.1"/>
    </source>
</evidence>
<feature type="binding site" evidence="13">
    <location>
        <position position="254"/>
    </location>
    <ligand>
        <name>sn-glycerol 3-phosphate</name>
        <dbReference type="ChEBI" id="CHEBI:57597"/>
    </ligand>
</feature>
<feature type="binding site" evidence="13">
    <location>
        <position position="106"/>
    </location>
    <ligand>
        <name>NADPH</name>
        <dbReference type="ChEBI" id="CHEBI:57783"/>
    </ligand>
</feature>
<dbReference type="GO" id="GO:0046167">
    <property type="term" value="P:glycerol-3-phosphate biosynthetic process"/>
    <property type="evidence" value="ECO:0007669"/>
    <property type="project" value="UniProtKB-UniRule"/>
</dbReference>
<dbReference type="GO" id="GO:0005975">
    <property type="term" value="P:carbohydrate metabolic process"/>
    <property type="evidence" value="ECO:0007669"/>
    <property type="project" value="InterPro"/>
</dbReference>
<feature type="binding site" evidence="13">
    <location>
        <position position="134"/>
    </location>
    <ligand>
        <name>sn-glycerol 3-phosphate</name>
        <dbReference type="ChEBI" id="CHEBI:57597"/>
    </ligand>
</feature>
<dbReference type="EC" id="1.1.1.94" evidence="10 13"/>
<evidence type="ECO:0000256" key="3">
    <source>
        <dbReference type="ARBA" id="ARBA00022857"/>
    </source>
</evidence>
<comment type="caution">
    <text evidence="13">Lacks conserved residue(s) required for the propagation of feature annotation.</text>
</comment>
<dbReference type="InterPro" id="IPR013328">
    <property type="entry name" value="6PGD_dom2"/>
</dbReference>
<reference evidence="20" key="2">
    <citation type="submission" date="2021-04" db="EMBL/GenBank/DDBJ databases">
        <authorList>
            <person name="Gilroy R."/>
        </authorList>
    </citation>
    <scope>NUCLEOTIDE SEQUENCE</scope>
    <source>
        <strain evidence="20">ChiSjej1B19-8411</strain>
    </source>
</reference>
<keyword evidence="3 13" id="KW-0521">NADP</keyword>
<dbReference type="InterPro" id="IPR006109">
    <property type="entry name" value="G3P_DH_NAD-dep_C"/>
</dbReference>
<feature type="binding site" evidence="16">
    <location>
        <position position="138"/>
    </location>
    <ligand>
        <name>NAD(+)</name>
        <dbReference type="ChEBI" id="CHEBI:57540"/>
    </ligand>
</feature>
<feature type="domain" description="Glycerol-3-phosphate dehydrogenase NAD-dependent C-terminal" evidence="19">
    <location>
        <begin position="178"/>
        <end position="318"/>
    </location>
</feature>
<evidence type="ECO:0000256" key="12">
    <source>
        <dbReference type="ARBA" id="ARBA00080511"/>
    </source>
</evidence>
<comment type="pathway">
    <text evidence="13">Membrane lipid metabolism; glycerophospholipid metabolism.</text>
</comment>
<dbReference type="GO" id="GO:0006650">
    <property type="term" value="P:glycerophospholipid metabolic process"/>
    <property type="evidence" value="ECO:0007669"/>
    <property type="project" value="UniProtKB-UniRule"/>
</dbReference>
<feature type="binding site" evidence="13">
    <location>
        <position position="136"/>
    </location>
    <ligand>
        <name>sn-glycerol 3-phosphate</name>
        <dbReference type="ChEBI" id="CHEBI:57597"/>
    </ligand>
</feature>
<evidence type="ECO:0000256" key="7">
    <source>
        <dbReference type="ARBA" id="ARBA00023209"/>
    </source>
</evidence>
<evidence type="ECO:0000256" key="17">
    <source>
        <dbReference type="RuleBase" id="RU000437"/>
    </source>
</evidence>
<feature type="binding site" evidence="16">
    <location>
        <begin position="8"/>
        <end position="13"/>
    </location>
    <ligand>
        <name>NAD(+)</name>
        <dbReference type="ChEBI" id="CHEBI:57540"/>
    </ligand>
</feature>
<keyword evidence="5 13" id="KW-0520">NAD</keyword>
<evidence type="ECO:0000256" key="9">
    <source>
        <dbReference type="ARBA" id="ARBA00052716"/>
    </source>
</evidence>
<comment type="function">
    <text evidence="13">Catalyzes the reduction of the glycolytic intermediate dihydroxyacetone phosphate (DHAP) to sn-glycerol 3-phosphate (G3P), the key precursor for phospholipid synthesis.</text>
</comment>
<dbReference type="PRINTS" id="PR00077">
    <property type="entry name" value="GPDHDRGNASE"/>
</dbReference>
<reference evidence="20" key="1">
    <citation type="journal article" date="2021" name="PeerJ">
        <title>Extensive microbial diversity within the chicken gut microbiome revealed by metagenomics and culture.</title>
        <authorList>
            <person name="Gilroy R."/>
            <person name="Ravi A."/>
            <person name="Getino M."/>
            <person name="Pursley I."/>
            <person name="Horton D.L."/>
            <person name="Alikhan N.F."/>
            <person name="Baker D."/>
            <person name="Gharbi K."/>
            <person name="Hall N."/>
            <person name="Watson M."/>
            <person name="Adriaenssens E.M."/>
            <person name="Foster-Nyarko E."/>
            <person name="Jarju S."/>
            <person name="Secka A."/>
            <person name="Antonio M."/>
            <person name="Oren A."/>
            <person name="Chaudhuri R.R."/>
            <person name="La Ragione R."/>
            <person name="Hildebrand F."/>
            <person name="Pallen M.J."/>
        </authorList>
    </citation>
    <scope>NUCLEOTIDE SEQUENCE</scope>
    <source>
        <strain evidence="20">ChiSjej1B19-8411</strain>
    </source>
</reference>
<dbReference type="SUPFAM" id="SSF51735">
    <property type="entry name" value="NAD(P)-binding Rossmann-fold domains"/>
    <property type="match status" value="1"/>
</dbReference>
<evidence type="ECO:0000256" key="8">
    <source>
        <dbReference type="ARBA" id="ARBA00023264"/>
    </source>
</evidence>
<evidence type="ECO:0000256" key="13">
    <source>
        <dbReference type="HAMAP-Rule" id="MF_00394"/>
    </source>
</evidence>
<sequence length="339" mass="36831">MATISVLGAGSWGTALSLLLYQNGHQVALWSALEDEVKMLREKREHASKLPGVKLPEDMDITADLEKCLKSVDVAVLAVPSPFTRSTAHQMKPYVKDGQIIVNVAKGVEENSLMTLSEIIEQEIPQAEVAVLSGPSHAEEVGRGLPTTCVVSAHKRKTAEYLQGIFMSPVFRVYTTPDILGVELGAALKNVIALAAGTADGLGYGDNTKAALITRGIAEISRLGVKMGARQETFYGLSGIGDLIVTCASVHSRNRKAGYLMGKGYTMQEAMDEVKMVVEGVYSAKAAKELAEKYQVEMPLVEEVNRVLFEDKKPADAVRDLMLRDKKIESPALPWEEEK</sequence>
<dbReference type="HAMAP" id="MF_00394">
    <property type="entry name" value="NAD_Glyc3P_dehydrog"/>
    <property type="match status" value="1"/>
</dbReference>
<comment type="caution">
    <text evidence="20">The sequence shown here is derived from an EMBL/GenBank/DDBJ whole genome shotgun (WGS) entry which is preliminary data.</text>
</comment>
<dbReference type="GO" id="GO:0051287">
    <property type="term" value="F:NAD binding"/>
    <property type="evidence" value="ECO:0007669"/>
    <property type="project" value="InterPro"/>
</dbReference>
<feature type="binding site" evidence="15">
    <location>
        <position position="106"/>
    </location>
    <ligand>
        <name>substrate</name>
    </ligand>
</feature>